<reference evidence="1 2" key="1">
    <citation type="journal article" date="2021" name="BMC Genomics">
        <title>Telomere-to-telomere genome assembly of asparaginase-producing Trichoderma simmonsii.</title>
        <authorList>
            <person name="Chung D."/>
            <person name="Kwon Y.M."/>
            <person name="Yang Y."/>
        </authorList>
    </citation>
    <scope>NUCLEOTIDE SEQUENCE [LARGE SCALE GENOMIC DNA]</scope>
    <source>
        <strain evidence="1 2">GH-Sj1</strain>
    </source>
</reference>
<gene>
    <name evidence="1" type="ORF">H0G86_009016</name>
</gene>
<protein>
    <submittedName>
        <fullName evidence="1">Uncharacterized protein</fullName>
    </submittedName>
</protein>
<evidence type="ECO:0000313" key="1">
    <source>
        <dbReference type="EMBL" id="QYT02011.1"/>
    </source>
</evidence>
<dbReference type="AlphaFoldDB" id="A0A8G0LLY4"/>
<evidence type="ECO:0000313" key="2">
    <source>
        <dbReference type="Proteomes" id="UP000826661"/>
    </source>
</evidence>
<name>A0A8G0LLY4_9HYPO</name>
<organism evidence="1 2">
    <name type="scientific">Trichoderma simmonsii</name>
    <dbReference type="NCBI Taxonomy" id="1491479"/>
    <lineage>
        <taxon>Eukaryota</taxon>
        <taxon>Fungi</taxon>
        <taxon>Dikarya</taxon>
        <taxon>Ascomycota</taxon>
        <taxon>Pezizomycotina</taxon>
        <taxon>Sordariomycetes</taxon>
        <taxon>Hypocreomycetidae</taxon>
        <taxon>Hypocreales</taxon>
        <taxon>Hypocreaceae</taxon>
        <taxon>Trichoderma</taxon>
    </lineage>
</organism>
<dbReference type="EMBL" id="CP075868">
    <property type="protein sequence ID" value="QYT02011.1"/>
    <property type="molecule type" value="Genomic_DNA"/>
</dbReference>
<keyword evidence="2" id="KW-1185">Reference proteome</keyword>
<proteinExistence type="predicted"/>
<dbReference type="Proteomes" id="UP000826661">
    <property type="component" value="Chromosome V"/>
</dbReference>
<sequence>MATTKAPVSAFCVLALTRRRFLTIPHDPGGFAPSGRTALRVVAGSLTGQDGGDVGSINACSLAKDHSQAVSSPSPHTLIVAKIRLEA</sequence>
<accession>A0A8G0LLY4</accession>